<reference evidence="2" key="2">
    <citation type="submission" date="2020-10" db="UniProtKB">
        <authorList>
            <consortium name="WormBaseParasite"/>
        </authorList>
    </citation>
    <scope>IDENTIFICATION</scope>
</reference>
<accession>A0A7E4VWE0</accession>
<dbReference type="Proteomes" id="UP000492821">
    <property type="component" value="Unassembled WGS sequence"/>
</dbReference>
<dbReference type="WBParaSite" id="Pan_g4040.t1">
    <property type="protein sequence ID" value="Pan_g4040.t1"/>
    <property type="gene ID" value="Pan_g4040"/>
</dbReference>
<reference evidence="1" key="1">
    <citation type="journal article" date="2013" name="Genetics">
        <title>The draft genome and transcriptome of Panagrellus redivivus are shaped by the harsh demands of a free-living lifestyle.</title>
        <authorList>
            <person name="Srinivasan J."/>
            <person name="Dillman A.R."/>
            <person name="Macchietto M.G."/>
            <person name="Heikkinen L."/>
            <person name="Lakso M."/>
            <person name="Fracchia K.M."/>
            <person name="Antoshechkin I."/>
            <person name="Mortazavi A."/>
            <person name="Wong G."/>
            <person name="Sternberg P.W."/>
        </authorList>
    </citation>
    <scope>NUCLEOTIDE SEQUENCE [LARGE SCALE GENOMIC DNA]</scope>
    <source>
        <strain evidence="1">MT8872</strain>
    </source>
</reference>
<evidence type="ECO:0000313" key="2">
    <source>
        <dbReference type="WBParaSite" id="Pan_g4040.t1"/>
    </source>
</evidence>
<organism evidence="1 2">
    <name type="scientific">Panagrellus redivivus</name>
    <name type="common">Microworm</name>
    <dbReference type="NCBI Taxonomy" id="6233"/>
    <lineage>
        <taxon>Eukaryota</taxon>
        <taxon>Metazoa</taxon>
        <taxon>Ecdysozoa</taxon>
        <taxon>Nematoda</taxon>
        <taxon>Chromadorea</taxon>
        <taxon>Rhabditida</taxon>
        <taxon>Tylenchina</taxon>
        <taxon>Panagrolaimomorpha</taxon>
        <taxon>Panagrolaimoidea</taxon>
        <taxon>Panagrolaimidae</taxon>
        <taxon>Panagrellus</taxon>
    </lineage>
</organism>
<name>A0A7E4VWE0_PANRE</name>
<keyword evidence="1" id="KW-1185">Reference proteome</keyword>
<protein>
    <submittedName>
        <fullName evidence="2">NADH dehydrogenase subunit 1</fullName>
    </submittedName>
</protein>
<sequence length="21" mass="2367">MPVISLALIGWQYGYPEGMKL</sequence>
<proteinExistence type="predicted"/>
<dbReference type="AlphaFoldDB" id="A0A7E4VWE0"/>
<evidence type="ECO:0000313" key="1">
    <source>
        <dbReference type="Proteomes" id="UP000492821"/>
    </source>
</evidence>